<evidence type="ECO:0000256" key="3">
    <source>
        <dbReference type="ARBA" id="ARBA00023180"/>
    </source>
</evidence>
<keyword evidence="6" id="KW-1185">Reference proteome</keyword>
<feature type="repeat" description="NHL" evidence="4">
    <location>
        <begin position="78"/>
        <end position="105"/>
    </location>
</feature>
<sequence length="363" mass="40193">MNLTKLQRRQFAKQVAAVTVAGAATVGQSPVGLTIVGAQDKSGGQATIVGTGEHKYQCVHDWGRTSLPSGHHYGWTSNGVAVDSQNRLYVSHHGTHGSIYVFDADGKFIQTLASQHRGDKEAAGHGIDIRREHTEEFLYLSPDDAAMSFTKMTLDGEIVWAKGRKELQQDSGVTLKRYRPTNSSFRPDGGYYLGDGYGSGYVFQYDQDDKFVRTLGTPGSGDGQFRTPHGQWLDDRDGTPKLVVADRANKRLQWFTMDGTHLKSVGGFAKPADIDVRGDWLIVADIGASVTILDKTDQVVAKLGHDPQWEQRVMDRKQNIRGKRNEWKPGKFVHPHDACFDADGNIYVSEYVQDGRVTKLLKV</sequence>
<dbReference type="PROSITE" id="PS51125">
    <property type="entry name" value="NHL"/>
    <property type="match status" value="1"/>
</dbReference>
<dbReference type="Gene3D" id="2.120.10.30">
    <property type="entry name" value="TolB, C-terminal domain"/>
    <property type="match status" value="2"/>
</dbReference>
<name>A0A517NT13_9BACT</name>
<dbReference type="AlphaFoldDB" id="A0A517NT13"/>
<protein>
    <submittedName>
        <fullName evidence="5">NHL repeat protein</fullName>
    </submittedName>
</protein>
<dbReference type="PROSITE" id="PS51318">
    <property type="entry name" value="TAT"/>
    <property type="match status" value="1"/>
</dbReference>
<evidence type="ECO:0000256" key="2">
    <source>
        <dbReference type="ARBA" id="ARBA00022737"/>
    </source>
</evidence>
<dbReference type="InterPro" id="IPR006311">
    <property type="entry name" value="TAT_signal"/>
</dbReference>
<dbReference type="PANTHER" id="PTHR10680:SF38">
    <property type="entry name" value="BLL1368 PROTEIN"/>
    <property type="match status" value="1"/>
</dbReference>
<dbReference type="InterPro" id="IPR001258">
    <property type="entry name" value="NHL_repeat"/>
</dbReference>
<dbReference type="SUPFAM" id="SSF63829">
    <property type="entry name" value="Calcium-dependent phosphotriesterase"/>
    <property type="match status" value="1"/>
</dbReference>
<evidence type="ECO:0000313" key="5">
    <source>
        <dbReference type="EMBL" id="QDT10271.1"/>
    </source>
</evidence>
<dbReference type="PANTHER" id="PTHR10680">
    <property type="entry name" value="PEPTIDYL-GLYCINE ALPHA-AMIDATING MONOOXYGENASE"/>
    <property type="match status" value="1"/>
</dbReference>
<dbReference type="EMBL" id="CP036526">
    <property type="protein sequence ID" value="QDT10271.1"/>
    <property type="molecule type" value="Genomic_DNA"/>
</dbReference>
<keyword evidence="3" id="KW-0325">Glycoprotein</keyword>
<dbReference type="OrthoDB" id="9799230at2"/>
<accession>A0A517NT13</accession>
<reference evidence="5 6" key="1">
    <citation type="submission" date="2019-02" db="EMBL/GenBank/DDBJ databases">
        <title>Deep-cultivation of Planctomycetes and their phenomic and genomic characterization uncovers novel biology.</title>
        <authorList>
            <person name="Wiegand S."/>
            <person name="Jogler M."/>
            <person name="Boedeker C."/>
            <person name="Pinto D."/>
            <person name="Vollmers J."/>
            <person name="Rivas-Marin E."/>
            <person name="Kohn T."/>
            <person name="Peeters S.H."/>
            <person name="Heuer A."/>
            <person name="Rast P."/>
            <person name="Oberbeckmann S."/>
            <person name="Bunk B."/>
            <person name="Jeske O."/>
            <person name="Meyerdierks A."/>
            <person name="Storesund J.E."/>
            <person name="Kallscheuer N."/>
            <person name="Luecker S."/>
            <person name="Lage O.M."/>
            <person name="Pohl T."/>
            <person name="Merkel B.J."/>
            <person name="Hornburger P."/>
            <person name="Mueller R.-W."/>
            <person name="Bruemmer F."/>
            <person name="Labrenz M."/>
            <person name="Spormann A.M."/>
            <person name="Op den Camp H."/>
            <person name="Overmann J."/>
            <person name="Amann R."/>
            <person name="Jetten M.S.M."/>
            <person name="Mascher T."/>
            <person name="Medema M.H."/>
            <person name="Devos D.P."/>
            <person name="Kaster A.-K."/>
            <person name="Ovreas L."/>
            <person name="Rohde M."/>
            <person name="Galperin M.Y."/>
            <person name="Jogler C."/>
        </authorList>
    </citation>
    <scope>NUCLEOTIDE SEQUENCE [LARGE SCALE GENOMIC DNA]</scope>
    <source>
        <strain evidence="5 6">K23_9</strain>
    </source>
</reference>
<proteinExistence type="predicted"/>
<dbReference type="RefSeq" id="WP_145417774.1">
    <property type="nucleotide sequence ID" value="NZ_CP036526.1"/>
</dbReference>
<organism evidence="5 6">
    <name type="scientific">Stieleria marina</name>
    <dbReference type="NCBI Taxonomy" id="1930275"/>
    <lineage>
        <taxon>Bacteria</taxon>
        <taxon>Pseudomonadati</taxon>
        <taxon>Planctomycetota</taxon>
        <taxon>Planctomycetia</taxon>
        <taxon>Pirellulales</taxon>
        <taxon>Pirellulaceae</taxon>
        <taxon>Stieleria</taxon>
    </lineage>
</organism>
<keyword evidence="1" id="KW-0732">Signal</keyword>
<evidence type="ECO:0000256" key="4">
    <source>
        <dbReference type="PROSITE-ProRule" id="PRU00504"/>
    </source>
</evidence>
<dbReference type="InterPro" id="IPR011042">
    <property type="entry name" value="6-blade_b-propeller_TolB-like"/>
</dbReference>
<evidence type="ECO:0000313" key="6">
    <source>
        <dbReference type="Proteomes" id="UP000319817"/>
    </source>
</evidence>
<dbReference type="Proteomes" id="UP000319817">
    <property type="component" value="Chromosome"/>
</dbReference>
<keyword evidence="2" id="KW-0677">Repeat</keyword>
<evidence type="ECO:0000256" key="1">
    <source>
        <dbReference type="ARBA" id="ARBA00022729"/>
    </source>
</evidence>
<gene>
    <name evidence="5" type="ORF">K239x_22270</name>
</gene>